<evidence type="ECO:0000256" key="5">
    <source>
        <dbReference type="ARBA" id="ARBA00018569"/>
    </source>
</evidence>
<keyword evidence="11" id="KW-1185">Reference proteome</keyword>
<evidence type="ECO:0000256" key="7">
    <source>
        <dbReference type="ARBA" id="ARBA00023235"/>
    </source>
</evidence>
<dbReference type="Pfam" id="PF16363">
    <property type="entry name" value="GDP_Man_Dehyd"/>
    <property type="match status" value="1"/>
</dbReference>
<protein>
    <recommendedName>
        <fullName evidence="5 8">UDP-glucose 4-epimerase</fullName>
        <ecNumber evidence="4 8">5.1.3.2</ecNumber>
    </recommendedName>
</protein>
<dbReference type="NCBIfam" id="NF007956">
    <property type="entry name" value="PRK10675.1"/>
    <property type="match status" value="1"/>
</dbReference>
<dbReference type="GO" id="GO:0006012">
    <property type="term" value="P:galactose metabolic process"/>
    <property type="evidence" value="ECO:0007669"/>
    <property type="project" value="UniProtKB-UniPathway"/>
</dbReference>
<evidence type="ECO:0000256" key="3">
    <source>
        <dbReference type="ARBA" id="ARBA00007637"/>
    </source>
</evidence>
<dbReference type="Gene3D" id="3.40.50.720">
    <property type="entry name" value="NAD(P)-binding Rossmann-like Domain"/>
    <property type="match status" value="1"/>
</dbReference>
<evidence type="ECO:0000256" key="1">
    <source>
        <dbReference type="ARBA" id="ARBA00000083"/>
    </source>
</evidence>
<keyword evidence="7 8" id="KW-0413">Isomerase</keyword>
<comment type="caution">
    <text evidence="10">The sequence shown here is derived from an EMBL/GenBank/DDBJ whole genome shotgun (WGS) entry which is preliminary data.</text>
</comment>
<dbReference type="PANTHER" id="PTHR43725">
    <property type="entry name" value="UDP-GLUCOSE 4-EPIMERASE"/>
    <property type="match status" value="1"/>
</dbReference>
<dbReference type="EC" id="5.1.3.2" evidence="4 8"/>
<dbReference type="AlphaFoldDB" id="A0A497YI20"/>
<evidence type="ECO:0000256" key="6">
    <source>
        <dbReference type="ARBA" id="ARBA00023027"/>
    </source>
</evidence>
<keyword evidence="8" id="KW-0119">Carbohydrate metabolism</keyword>
<comment type="similarity">
    <text evidence="3 8">Belongs to the NAD(P)-dependent epimerase/dehydratase family.</text>
</comment>
<organism evidence="10 11">
    <name type="scientific">Planococcus citreus</name>
    <dbReference type="NCBI Taxonomy" id="1373"/>
    <lineage>
        <taxon>Bacteria</taxon>
        <taxon>Bacillati</taxon>
        <taxon>Bacillota</taxon>
        <taxon>Bacilli</taxon>
        <taxon>Bacillales</taxon>
        <taxon>Caryophanaceae</taxon>
        <taxon>Planococcus</taxon>
    </lineage>
</organism>
<evidence type="ECO:0000256" key="8">
    <source>
        <dbReference type="RuleBase" id="RU366046"/>
    </source>
</evidence>
<dbReference type="Proteomes" id="UP000280791">
    <property type="component" value="Unassembled WGS sequence"/>
</dbReference>
<comment type="pathway">
    <text evidence="8">Carbohydrate metabolism; galactose metabolism.</text>
</comment>
<dbReference type="OrthoDB" id="9771073at2"/>
<gene>
    <name evidence="10" type="ORF">DFR62_0792</name>
</gene>
<dbReference type="GO" id="GO:0003978">
    <property type="term" value="F:UDP-glucose 4-epimerase activity"/>
    <property type="evidence" value="ECO:0007669"/>
    <property type="project" value="UniProtKB-UniRule"/>
</dbReference>
<dbReference type="GO" id="GO:0005829">
    <property type="term" value="C:cytosol"/>
    <property type="evidence" value="ECO:0007669"/>
    <property type="project" value="TreeGrafter"/>
</dbReference>
<comment type="subunit">
    <text evidence="8">Homodimer.</text>
</comment>
<reference evidence="10 11" key="1">
    <citation type="submission" date="2018-10" db="EMBL/GenBank/DDBJ databases">
        <title>Genomic Encyclopedia of Type Strains, Phase IV (KMG-IV): sequencing the most valuable type-strain genomes for metagenomic binning, comparative biology and taxonomic classification.</title>
        <authorList>
            <person name="Goeker M."/>
        </authorList>
    </citation>
    <scope>NUCLEOTIDE SEQUENCE [LARGE SCALE GENOMIC DNA]</scope>
    <source>
        <strain evidence="10 11">DSM 20549</strain>
    </source>
</reference>
<dbReference type="Gene3D" id="3.90.25.10">
    <property type="entry name" value="UDP-galactose 4-epimerase, domain 1"/>
    <property type="match status" value="1"/>
</dbReference>
<feature type="domain" description="NAD(P)-binding" evidence="9">
    <location>
        <begin position="4"/>
        <end position="323"/>
    </location>
</feature>
<sequence>MSILLTGGAGFIGSHVAVELLDHGYDIVVVDNLDNSQMEVITRIQELTAKGFPFYKLDLMDSERLDQVFAEHAIEAVMHFAGLKAVGESVEKPLAYYENNITGTLNLCKVMSKYGVKQMVFSSSATVYGTPASLPIDESFPLSATNPYGRTKLMIEEMLADLVVSDASWSIAVLRYFNPVGAHESGRIGESPMGPPNNLMPYITQVAAGKREQLQIFGADYETMDGTGVRDYIHVCDLASGHLKALNYLKNHTGIDSFNLGTGVGYSVLDMIAAFRKVSGIEIPFQISERRPGDVAACYANSQKAQTVLGWRAVKSLEDMCRDSWRWQTENPEGYTERIPNTILNFYVPAEEVLLQDAEISQDYTEAEIG</sequence>
<dbReference type="PANTHER" id="PTHR43725:SF47">
    <property type="entry name" value="UDP-GLUCOSE 4-EPIMERASE"/>
    <property type="match status" value="1"/>
</dbReference>
<dbReference type="InterPro" id="IPR036291">
    <property type="entry name" value="NAD(P)-bd_dom_sf"/>
</dbReference>
<evidence type="ECO:0000256" key="2">
    <source>
        <dbReference type="ARBA" id="ARBA00001911"/>
    </source>
</evidence>
<evidence type="ECO:0000256" key="4">
    <source>
        <dbReference type="ARBA" id="ARBA00013189"/>
    </source>
</evidence>
<dbReference type="SUPFAM" id="SSF51735">
    <property type="entry name" value="NAD(P)-binding Rossmann-fold domains"/>
    <property type="match status" value="1"/>
</dbReference>
<dbReference type="NCBIfam" id="TIGR01179">
    <property type="entry name" value="galE"/>
    <property type="match status" value="1"/>
</dbReference>
<dbReference type="EMBL" id="RCCP01000001">
    <property type="protein sequence ID" value="RLJ90647.1"/>
    <property type="molecule type" value="Genomic_DNA"/>
</dbReference>
<comment type="catalytic activity">
    <reaction evidence="1 8">
        <text>UDP-alpha-D-glucose = UDP-alpha-D-galactose</text>
        <dbReference type="Rhea" id="RHEA:22168"/>
        <dbReference type="ChEBI" id="CHEBI:58885"/>
        <dbReference type="ChEBI" id="CHEBI:66914"/>
        <dbReference type="EC" id="5.1.3.2"/>
    </reaction>
</comment>
<dbReference type="CDD" id="cd05247">
    <property type="entry name" value="UDP_G4E_1_SDR_e"/>
    <property type="match status" value="1"/>
</dbReference>
<evidence type="ECO:0000313" key="10">
    <source>
        <dbReference type="EMBL" id="RLJ90647.1"/>
    </source>
</evidence>
<accession>A0A497YI20</accession>
<evidence type="ECO:0000313" key="11">
    <source>
        <dbReference type="Proteomes" id="UP000280791"/>
    </source>
</evidence>
<dbReference type="InterPro" id="IPR005886">
    <property type="entry name" value="UDP_G4E"/>
</dbReference>
<dbReference type="InterPro" id="IPR016040">
    <property type="entry name" value="NAD(P)-bd_dom"/>
</dbReference>
<keyword evidence="6 8" id="KW-0520">NAD</keyword>
<evidence type="ECO:0000259" key="9">
    <source>
        <dbReference type="Pfam" id="PF16363"/>
    </source>
</evidence>
<name>A0A497YI20_9BACL</name>
<proteinExistence type="inferred from homology"/>
<dbReference type="UniPathway" id="UPA00214"/>
<comment type="cofactor">
    <cofactor evidence="2 8">
        <name>NAD(+)</name>
        <dbReference type="ChEBI" id="CHEBI:57540"/>
    </cofactor>
</comment>